<dbReference type="InterPro" id="IPR055170">
    <property type="entry name" value="GFO_IDH_MocA-like_dom"/>
</dbReference>
<dbReference type="InterPro" id="IPR036291">
    <property type="entry name" value="NAD(P)-bd_dom_sf"/>
</dbReference>
<dbReference type="PANTHER" id="PTHR43377:SF1">
    <property type="entry name" value="BILIVERDIN REDUCTASE A"/>
    <property type="match status" value="1"/>
</dbReference>
<feature type="signal peptide" evidence="1">
    <location>
        <begin position="1"/>
        <end position="30"/>
    </location>
</feature>
<protein>
    <recommendedName>
        <fullName evidence="6">Gfo/Idh/MocA family oxidoreductase</fullName>
    </recommendedName>
</protein>
<keyword evidence="5" id="KW-1185">Reference proteome</keyword>
<feature type="chain" id="PRO_5045282306" description="Gfo/Idh/MocA family oxidoreductase" evidence="1">
    <location>
        <begin position="31"/>
        <end position="374"/>
    </location>
</feature>
<keyword evidence="1" id="KW-0732">Signal</keyword>
<organism evidence="4 5">
    <name type="scientific">Compostibacter hankyongensis</name>
    <dbReference type="NCBI Taxonomy" id="1007089"/>
    <lineage>
        <taxon>Bacteria</taxon>
        <taxon>Pseudomonadati</taxon>
        <taxon>Bacteroidota</taxon>
        <taxon>Chitinophagia</taxon>
        <taxon>Chitinophagales</taxon>
        <taxon>Chitinophagaceae</taxon>
        <taxon>Compostibacter</taxon>
    </lineage>
</organism>
<evidence type="ECO:0000259" key="3">
    <source>
        <dbReference type="Pfam" id="PF22725"/>
    </source>
</evidence>
<proteinExistence type="predicted"/>
<dbReference type="EMBL" id="BAABFN010000022">
    <property type="protein sequence ID" value="GAA4320469.1"/>
    <property type="molecule type" value="Genomic_DNA"/>
</dbReference>
<evidence type="ECO:0000259" key="2">
    <source>
        <dbReference type="Pfam" id="PF01408"/>
    </source>
</evidence>
<dbReference type="Pfam" id="PF01408">
    <property type="entry name" value="GFO_IDH_MocA"/>
    <property type="match status" value="1"/>
</dbReference>
<evidence type="ECO:0000313" key="4">
    <source>
        <dbReference type="EMBL" id="GAA4320469.1"/>
    </source>
</evidence>
<feature type="domain" description="Gfo/Idh/MocA-like oxidoreductase N-terminal" evidence="2">
    <location>
        <begin position="41"/>
        <end position="155"/>
    </location>
</feature>
<evidence type="ECO:0000256" key="1">
    <source>
        <dbReference type="SAM" id="SignalP"/>
    </source>
</evidence>
<comment type="caution">
    <text evidence="4">The sequence shown here is derived from an EMBL/GenBank/DDBJ whole genome shotgun (WGS) entry which is preliminary data.</text>
</comment>
<dbReference type="Proteomes" id="UP001501207">
    <property type="component" value="Unassembled WGS sequence"/>
</dbReference>
<reference evidence="5" key="1">
    <citation type="journal article" date="2019" name="Int. J. Syst. Evol. Microbiol.">
        <title>The Global Catalogue of Microorganisms (GCM) 10K type strain sequencing project: providing services to taxonomists for standard genome sequencing and annotation.</title>
        <authorList>
            <consortium name="The Broad Institute Genomics Platform"/>
            <consortium name="The Broad Institute Genome Sequencing Center for Infectious Disease"/>
            <person name="Wu L."/>
            <person name="Ma J."/>
        </authorList>
    </citation>
    <scope>NUCLEOTIDE SEQUENCE [LARGE SCALE GENOMIC DNA]</scope>
    <source>
        <strain evidence="5">JCM 17664</strain>
    </source>
</reference>
<dbReference type="InterPro" id="IPR051450">
    <property type="entry name" value="Gfo/Idh/MocA_Oxidoreductases"/>
</dbReference>
<dbReference type="InterPro" id="IPR000683">
    <property type="entry name" value="Gfo/Idh/MocA-like_OxRdtase_N"/>
</dbReference>
<evidence type="ECO:0008006" key="6">
    <source>
        <dbReference type="Google" id="ProtNLM"/>
    </source>
</evidence>
<dbReference type="PANTHER" id="PTHR43377">
    <property type="entry name" value="BILIVERDIN REDUCTASE A"/>
    <property type="match status" value="1"/>
</dbReference>
<accession>A0ABP8GA27</accession>
<dbReference type="RefSeq" id="WP_344981763.1">
    <property type="nucleotide sequence ID" value="NZ_BAABFN010000022.1"/>
</dbReference>
<dbReference type="SUPFAM" id="SSF51735">
    <property type="entry name" value="NAD(P)-binding Rossmann-fold domains"/>
    <property type="match status" value="1"/>
</dbReference>
<sequence length="374" mass="41821">MLYNHTAPFRTRPFFSMLVLLFLYCGAAASGQTPKLLNVALAGMSHDHVYLVLNHYRQGEVNIVGIAERDTALISRIQSRYHLPDSLFYPDLPALLRHKKPDVVMAFNPISEHVSVVKTCAPLHISVMVEKPLATTVKDAALIASLAAQYHIKVLTDYETSWYASNQLIYKMTKENAIGEVRRMVAHDGHQGPREIGVSQEFFHWLTDPETNGAGALFDFGCYGANLMTWLMDGQAPLAVTAVTKRIKPDIYPKVDDDAVIILEYPKATGIIEASWNWPFNIKDWEVFGKNGYLQAVDRNTLRVRKGGGDAYSIQKLEAPAPPYQDYIPYVAAVLRGEIRPGNDLSSLENNLIVVKILEAAKRSAKEGRRILLK</sequence>
<feature type="domain" description="GFO/IDH/MocA-like oxidoreductase" evidence="3">
    <location>
        <begin position="169"/>
        <end position="294"/>
    </location>
</feature>
<dbReference type="Pfam" id="PF22725">
    <property type="entry name" value="GFO_IDH_MocA_C3"/>
    <property type="match status" value="1"/>
</dbReference>
<dbReference type="SUPFAM" id="SSF55347">
    <property type="entry name" value="Glyceraldehyde-3-phosphate dehydrogenase-like, C-terminal domain"/>
    <property type="match status" value="1"/>
</dbReference>
<name>A0ABP8GA27_9BACT</name>
<evidence type="ECO:0000313" key="5">
    <source>
        <dbReference type="Proteomes" id="UP001501207"/>
    </source>
</evidence>
<dbReference type="Gene3D" id="3.30.360.10">
    <property type="entry name" value="Dihydrodipicolinate Reductase, domain 2"/>
    <property type="match status" value="1"/>
</dbReference>
<dbReference type="Gene3D" id="3.40.50.720">
    <property type="entry name" value="NAD(P)-binding Rossmann-like Domain"/>
    <property type="match status" value="1"/>
</dbReference>
<gene>
    <name evidence="4" type="ORF">GCM10023143_34670</name>
</gene>